<feature type="transmembrane region" description="Helical" evidence="6">
    <location>
        <begin position="100"/>
        <end position="121"/>
    </location>
</feature>
<evidence type="ECO:0000256" key="1">
    <source>
        <dbReference type="ARBA" id="ARBA00004141"/>
    </source>
</evidence>
<feature type="transmembrane region" description="Helical" evidence="6">
    <location>
        <begin position="383"/>
        <end position="405"/>
    </location>
</feature>
<sequence>MELGIPETWPEISPEMEIAEILFGFVDNKLIMDNANDNTVKVVFFSLLLDLLAFTMILPLLPALLDHYKVLSNKGLYSMISHHVQNLRVLLNAPDKVDTVLYGGFLGSMYSFLQFLSSPIIGALSDTYGRKPLMLLCLTGITMSYLLWALSKNFGIFVLARFVGGISKGNISLSMAIISDVTSPEKRGKAMALVGIAFSIGFVVGPMIGAFFAWISSNNRNETWYIAPALFASLLAASNLLYVFYNLKESLQVKYRAKTLLSGIIKSIIYINPIDLFQFTSVLGLNNKEQHNLKMLGRTYFIYLFIYSGLEFTLTFLTHHIFAFSSMQQGWMFLGIGLIMAILQGGWVRRVPSHKTKSVAELGLWLIIPAFICIGLAKNIMMLYFGIFLFAVSTAMVVTCMMTLVTKIGPEHQKGTITGIFRSLGALARASGPIVASAGFWYFGSTTTYLIGAVFLLLPPFILHTMKSL</sequence>
<dbReference type="Pfam" id="PF07690">
    <property type="entry name" value="MFS_1"/>
    <property type="match status" value="1"/>
</dbReference>
<keyword evidence="2" id="KW-0813">Transport</keyword>
<dbReference type="GO" id="GO:0031526">
    <property type="term" value="C:brush border membrane"/>
    <property type="evidence" value="ECO:0007669"/>
    <property type="project" value="TreeGrafter"/>
</dbReference>
<evidence type="ECO:0000256" key="3">
    <source>
        <dbReference type="ARBA" id="ARBA00022692"/>
    </source>
</evidence>
<dbReference type="PROSITE" id="PS50850">
    <property type="entry name" value="MFS"/>
    <property type="match status" value="1"/>
</dbReference>
<dbReference type="PANTHER" id="PTHR23504:SF31">
    <property type="entry name" value="MAJOR FACILITATOR SUPERFAMILY DOMAIN-CONTAINING PROTEIN 10"/>
    <property type="match status" value="1"/>
</dbReference>
<feature type="transmembrane region" description="Helical" evidence="6">
    <location>
        <begin position="449"/>
        <end position="466"/>
    </location>
</feature>
<dbReference type="GO" id="GO:0022857">
    <property type="term" value="F:transmembrane transporter activity"/>
    <property type="evidence" value="ECO:0007669"/>
    <property type="project" value="InterPro"/>
</dbReference>
<keyword evidence="3 6" id="KW-0812">Transmembrane</keyword>
<organism evidence="8 9">
    <name type="scientific">Vespula germanica</name>
    <name type="common">German yellow jacket</name>
    <name type="synonym">Paravespula germanica</name>
    <dbReference type="NCBI Taxonomy" id="30212"/>
    <lineage>
        <taxon>Eukaryota</taxon>
        <taxon>Metazoa</taxon>
        <taxon>Ecdysozoa</taxon>
        <taxon>Arthropoda</taxon>
        <taxon>Hexapoda</taxon>
        <taxon>Insecta</taxon>
        <taxon>Pterygota</taxon>
        <taxon>Neoptera</taxon>
        <taxon>Endopterygota</taxon>
        <taxon>Hymenoptera</taxon>
        <taxon>Apocrita</taxon>
        <taxon>Aculeata</taxon>
        <taxon>Vespoidea</taxon>
        <taxon>Vespidae</taxon>
        <taxon>Vespinae</taxon>
        <taxon>Vespula</taxon>
    </lineage>
</organism>
<feature type="transmembrane region" description="Helical" evidence="6">
    <location>
        <begin position="133"/>
        <end position="150"/>
    </location>
</feature>
<feature type="transmembrane region" description="Helical" evidence="6">
    <location>
        <begin position="330"/>
        <end position="347"/>
    </location>
</feature>
<evidence type="ECO:0000256" key="6">
    <source>
        <dbReference type="SAM" id="Phobius"/>
    </source>
</evidence>
<keyword evidence="4 6" id="KW-1133">Transmembrane helix</keyword>
<dbReference type="Gene3D" id="1.20.1250.20">
    <property type="entry name" value="MFS general substrate transporter like domains"/>
    <property type="match status" value="1"/>
</dbReference>
<feature type="transmembrane region" description="Helical" evidence="6">
    <location>
        <begin position="190"/>
        <end position="213"/>
    </location>
</feature>
<dbReference type="SUPFAM" id="SSF103473">
    <property type="entry name" value="MFS general substrate transporter"/>
    <property type="match status" value="1"/>
</dbReference>
<name>A0A834J237_VESGE</name>
<dbReference type="PANTHER" id="PTHR23504">
    <property type="entry name" value="MAJOR FACILITATOR SUPERFAMILY DOMAIN-CONTAINING PROTEIN 10"/>
    <property type="match status" value="1"/>
</dbReference>
<dbReference type="EMBL" id="JACSDZ010000024">
    <property type="protein sequence ID" value="KAF7379796.1"/>
    <property type="molecule type" value="Genomic_DNA"/>
</dbReference>
<feature type="transmembrane region" description="Helical" evidence="6">
    <location>
        <begin position="42"/>
        <end position="65"/>
    </location>
</feature>
<evidence type="ECO:0000256" key="4">
    <source>
        <dbReference type="ARBA" id="ARBA00022989"/>
    </source>
</evidence>
<evidence type="ECO:0000313" key="8">
    <source>
        <dbReference type="EMBL" id="KAF7379796.1"/>
    </source>
</evidence>
<evidence type="ECO:0000259" key="7">
    <source>
        <dbReference type="PROSITE" id="PS50850"/>
    </source>
</evidence>
<keyword evidence="5 6" id="KW-0472">Membrane</keyword>
<dbReference type="InterPro" id="IPR036259">
    <property type="entry name" value="MFS_trans_sf"/>
</dbReference>
<dbReference type="InterPro" id="IPR020846">
    <property type="entry name" value="MFS_dom"/>
</dbReference>
<proteinExistence type="predicted"/>
<dbReference type="AlphaFoldDB" id="A0A834J237"/>
<feature type="transmembrane region" description="Helical" evidence="6">
    <location>
        <begin position="225"/>
        <end position="245"/>
    </location>
</feature>
<feature type="transmembrane region" description="Helical" evidence="6">
    <location>
        <begin position="359"/>
        <end position="377"/>
    </location>
</feature>
<gene>
    <name evidence="8" type="ORF">HZH68_016744</name>
</gene>
<feature type="transmembrane region" description="Helical" evidence="6">
    <location>
        <begin position="300"/>
        <end position="324"/>
    </location>
</feature>
<comment type="caution">
    <text evidence="8">The sequence shown here is derived from an EMBL/GenBank/DDBJ whole genome shotgun (WGS) entry which is preliminary data.</text>
</comment>
<dbReference type="FunFam" id="1.20.1250.20:FF:000223">
    <property type="entry name" value="Major facilitator superfamily domain-containing protein"/>
    <property type="match status" value="1"/>
</dbReference>
<protein>
    <recommendedName>
        <fullName evidence="7">Major facilitator superfamily (MFS) profile domain-containing protein</fullName>
    </recommendedName>
</protein>
<reference evidence="8" key="1">
    <citation type="journal article" date="2020" name="G3 (Bethesda)">
        <title>High-Quality Assemblies for Three Invasive Social Wasps from the &lt;i&gt;Vespula&lt;/i&gt; Genus.</title>
        <authorList>
            <person name="Harrop T.W.R."/>
            <person name="Guhlin J."/>
            <person name="McLaughlin G.M."/>
            <person name="Permina E."/>
            <person name="Stockwell P."/>
            <person name="Gilligan J."/>
            <person name="Le Lec M.F."/>
            <person name="Gruber M.A.M."/>
            <person name="Quinn O."/>
            <person name="Lovegrove M."/>
            <person name="Duncan E.J."/>
            <person name="Remnant E.J."/>
            <person name="Van Eeckhoven J."/>
            <person name="Graham B."/>
            <person name="Knapp R.A."/>
            <person name="Langford K.W."/>
            <person name="Kronenberg Z."/>
            <person name="Press M.O."/>
            <person name="Eacker S.M."/>
            <person name="Wilson-Rankin E.E."/>
            <person name="Purcell J."/>
            <person name="Lester P.J."/>
            <person name="Dearden P.K."/>
        </authorList>
    </citation>
    <scope>NUCLEOTIDE SEQUENCE</scope>
    <source>
        <strain evidence="8">Linc-1</strain>
    </source>
</reference>
<accession>A0A834J237</accession>
<feature type="domain" description="Major facilitator superfamily (MFS) profile" evidence="7">
    <location>
        <begin position="39"/>
        <end position="469"/>
    </location>
</feature>
<dbReference type="InterPro" id="IPR011701">
    <property type="entry name" value="MFS"/>
</dbReference>
<keyword evidence="9" id="KW-1185">Reference proteome</keyword>
<evidence type="ECO:0000256" key="5">
    <source>
        <dbReference type="ARBA" id="ARBA00023136"/>
    </source>
</evidence>
<evidence type="ECO:0000313" key="9">
    <source>
        <dbReference type="Proteomes" id="UP000617340"/>
    </source>
</evidence>
<evidence type="ECO:0000256" key="2">
    <source>
        <dbReference type="ARBA" id="ARBA00022448"/>
    </source>
</evidence>
<comment type="subcellular location">
    <subcellularLocation>
        <location evidence="1">Membrane</location>
        <topology evidence="1">Multi-pass membrane protein</topology>
    </subcellularLocation>
</comment>
<dbReference type="Proteomes" id="UP000617340">
    <property type="component" value="Unassembled WGS sequence"/>
</dbReference>